<feature type="domain" description="USP" evidence="24">
    <location>
        <begin position="427"/>
        <end position="757"/>
    </location>
</feature>
<comment type="similarity">
    <text evidence="3">Belongs to the peptidase C19 family.</text>
</comment>
<keyword evidence="8" id="KW-0507">mRNA processing</keyword>
<dbReference type="SUPFAM" id="SSF57850">
    <property type="entry name" value="RING/U-box"/>
    <property type="match status" value="1"/>
</dbReference>
<evidence type="ECO:0000256" key="2">
    <source>
        <dbReference type="ARBA" id="ARBA00004123"/>
    </source>
</evidence>
<keyword evidence="9" id="KW-0479">Metal-binding</keyword>
<evidence type="ECO:0000256" key="19">
    <source>
        <dbReference type="ARBA" id="ARBA00064202"/>
    </source>
</evidence>
<keyword evidence="12" id="KW-0833">Ubl conjugation pathway</keyword>
<evidence type="ECO:0000256" key="20">
    <source>
        <dbReference type="ARBA" id="ARBA00071645"/>
    </source>
</evidence>
<dbReference type="OrthoDB" id="10263353at2759"/>
<evidence type="ECO:0000256" key="17">
    <source>
        <dbReference type="ARBA" id="ARBA00023242"/>
    </source>
</evidence>
<evidence type="ECO:0000256" key="15">
    <source>
        <dbReference type="ARBA" id="ARBA00022843"/>
    </source>
</evidence>
<dbReference type="Proteomes" id="UP000024635">
    <property type="component" value="Unassembled WGS sequence"/>
</dbReference>
<dbReference type="SMART" id="SM00290">
    <property type="entry name" value="ZnF_UBP"/>
    <property type="match status" value="1"/>
</dbReference>
<evidence type="ECO:0000256" key="11">
    <source>
        <dbReference type="ARBA" id="ARBA00022771"/>
    </source>
</evidence>
<feature type="region of interest" description="Disordered" evidence="23">
    <location>
        <begin position="1"/>
        <end position="303"/>
    </location>
</feature>
<keyword evidence="27" id="KW-1185">Reference proteome</keyword>
<keyword evidence="6" id="KW-0597">Phosphoprotein</keyword>
<dbReference type="CDD" id="cd02669">
    <property type="entry name" value="Peptidase_C19M"/>
    <property type="match status" value="1"/>
</dbReference>
<feature type="compositionally biased region" description="Basic and acidic residues" evidence="23">
    <location>
        <begin position="97"/>
        <end position="253"/>
    </location>
</feature>
<comment type="subunit">
    <text evidence="19">The U4/U6-U5 tri-snRNP complex is a building block of the precatalytic spliceosome (spliceosome B complex). Component of the U4/U6-U5 tri-snRNP complex composed of the U4, U6 and U5 snRNAs and at least PRPF3, PRPF4, PRPF6, PRPF8, PRPF31, SNRNP200, TXNL4A, SNRNP40, SNRPB, SNRPD1, SNRPD2, SNRPD3, SNRPE, SNRPF, SNRPG, DDX23, CD2BP2, PPIH, SNU13, EFTUD2, SART1 and USP39, plus LSM2, LSM3, LSM4, LSM5, LSM6, LSM7 and LSM8.</text>
</comment>
<evidence type="ECO:0000256" key="8">
    <source>
        <dbReference type="ARBA" id="ARBA00022664"/>
    </source>
</evidence>
<evidence type="ECO:0000256" key="12">
    <source>
        <dbReference type="ARBA" id="ARBA00022786"/>
    </source>
</evidence>
<feature type="domain" description="UBP-type" evidence="25">
    <location>
        <begin position="305"/>
        <end position="402"/>
    </location>
</feature>
<dbReference type="GO" id="GO:0008270">
    <property type="term" value="F:zinc ion binding"/>
    <property type="evidence" value="ECO:0007669"/>
    <property type="project" value="UniProtKB-KW"/>
</dbReference>
<dbReference type="InterPro" id="IPR013083">
    <property type="entry name" value="Znf_RING/FYVE/PHD"/>
</dbReference>
<feature type="compositionally biased region" description="Basic and acidic residues" evidence="23">
    <location>
        <begin position="50"/>
        <end position="62"/>
    </location>
</feature>
<keyword evidence="17" id="KW-0539">Nucleus</keyword>
<dbReference type="GO" id="GO:0016579">
    <property type="term" value="P:protein deubiquitination"/>
    <property type="evidence" value="ECO:0007669"/>
    <property type="project" value="InterPro"/>
</dbReference>
<keyword evidence="15" id="KW-0832">Ubl conjugation</keyword>
<evidence type="ECO:0000256" key="6">
    <source>
        <dbReference type="ARBA" id="ARBA00022553"/>
    </source>
</evidence>
<evidence type="ECO:0000259" key="24">
    <source>
        <dbReference type="PROSITE" id="PS50235"/>
    </source>
</evidence>
<dbReference type="InterPro" id="IPR001607">
    <property type="entry name" value="Znf_UBP"/>
</dbReference>
<dbReference type="InterPro" id="IPR001394">
    <property type="entry name" value="Peptidase_C19_UCH"/>
</dbReference>
<evidence type="ECO:0000256" key="16">
    <source>
        <dbReference type="ARBA" id="ARBA00023187"/>
    </source>
</evidence>
<protein>
    <recommendedName>
        <fullName evidence="20">Ubiquitin carboxyl-terminal hydrolase 39</fullName>
        <ecNumber evidence="4">3.4.19.12</ecNumber>
    </recommendedName>
    <alternativeName>
        <fullName evidence="21">U4/U6.U5 tri-snRNP-associated 65 kDa protein</fullName>
    </alternativeName>
</protein>
<feature type="compositionally biased region" description="Basic and acidic residues" evidence="23">
    <location>
        <begin position="262"/>
        <end position="285"/>
    </location>
</feature>
<evidence type="ECO:0000256" key="23">
    <source>
        <dbReference type="SAM" id="MobiDB-lite"/>
    </source>
</evidence>
<comment type="catalytic activity">
    <reaction evidence="1">
        <text>Thiol-dependent hydrolysis of ester, thioester, amide, peptide and isopeptide bonds formed by the C-terminal Gly of ubiquitin (a 76-residue protein attached to proteins as an intracellular targeting signal).</text>
        <dbReference type="EC" id="3.4.19.12"/>
    </reaction>
</comment>
<evidence type="ECO:0000256" key="7">
    <source>
        <dbReference type="ARBA" id="ARBA00022618"/>
    </source>
</evidence>
<dbReference type="AlphaFoldDB" id="A0A016UQV7"/>
<evidence type="ECO:0000256" key="10">
    <source>
        <dbReference type="ARBA" id="ARBA00022728"/>
    </source>
</evidence>
<evidence type="ECO:0000256" key="3">
    <source>
        <dbReference type="ARBA" id="ARBA00009085"/>
    </source>
</evidence>
<dbReference type="FunFam" id="3.30.40.10:FF:000068">
    <property type="entry name" value="U4/U6.U5 tri-snRNP-associated protein 2"/>
    <property type="match status" value="1"/>
</dbReference>
<evidence type="ECO:0000256" key="18">
    <source>
        <dbReference type="ARBA" id="ARBA00023306"/>
    </source>
</evidence>
<keyword evidence="11 22" id="KW-0863">Zinc-finger</keyword>
<evidence type="ECO:0000256" key="4">
    <source>
        <dbReference type="ARBA" id="ARBA00012759"/>
    </source>
</evidence>
<evidence type="ECO:0000256" key="21">
    <source>
        <dbReference type="ARBA" id="ARBA00079185"/>
    </source>
</evidence>
<evidence type="ECO:0000256" key="5">
    <source>
        <dbReference type="ARBA" id="ARBA00022499"/>
    </source>
</evidence>
<dbReference type="PROSITE" id="PS50271">
    <property type="entry name" value="ZF_UBP"/>
    <property type="match status" value="1"/>
</dbReference>
<dbReference type="InterPro" id="IPR028889">
    <property type="entry name" value="USP"/>
</dbReference>
<keyword evidence="5" id="KW-1017">Isopeptide bond</keyword>
<evidence type="ECO:0000256" key="13">
    <source>
        <dbReference type="ARBA" id="ARBA00022801"/>
    </source>
</evidence>
<dbReference type="GO" id="GO:0004843">
    <property type="term" value="F:cysteine-type deubiquitinase activity"/>
    <property type="evidence" value="ECO:0007669"/>
    <property type="project" value="UniProtKB-EC"/>
</dbReference>
<dbReference type="FunFam" id="3.90.70.10:FF:000030">
    <property type="entry name" value="U4/U6.U5 tri-snRNP-associated protein 2"/>
    <property type="match status" value="1"/>
</dbReference>
<keyword evidence="16" id="KW-0508">mRNA splicing</keyword>
<keyword evidence="10" id="KW-0747">Spliceosome</keyword>
<keyword evidence="7" id="KW-0132">Cell division</keyword>
<proteinExistence type="inferred from homology"/>
<gene>
    <name evidence="26" type="primary">Acey_s0031.g2346</name>
    <name evidence="26" type="synonym">Acey-F09D1.1</name>
    <name evidence="26" type="ORF">Y032_0031g2346</name>
</gene>
<dbReference type="STRING" id="53326.A0A016UQV7"/>
<dbReference type="PROSITE" id="PS50235">
    <property type="entry name" value="USP_3"/>
    <property type="match status" value="1"/>
</dbReference>
<dbReference type="GO" id="GO:0005681">
    <property type="term" value="C:spliceosomal complex"/>
    <property type="evidence" value="ECO:0007669"/>
    <property type="project" value="UniProtKB-KW"/>
</dbReference>
<dbReference type="GO" id="GO:0000245">
    <property type="term" value="P:spliceosomal complex assembly"/>
    <property type="evidence" value="ECO:0007669"/>
    <property type="project" value="InterPro"/>
</dbReference>
<dbReference type="SUPFAM" id="SSF54001">
    <property type="entry name" value="Cysteine proteinases"/>
    <property type="match status" value="1"/>
</dbReference>
<evidence type="ECO:0000259" key="25">
    <source>
        <dbReference type="PROSITE" id="PS50271"/>
    </source>
</evidence>
<comment type="caution">
    <text evidence="26">The sequence shown here is derived from an EMBL/GenBank/DDBJ whole genome shotgun (WGS) entry which is preliminary data.</text>
</comment>
<keyword evidence="18" id="KW-0131">Cell cycle</keyword>
<dbReference type="PANTHER" id="PTHR21646">
    <property type="entry name" value="UBIQUITIN CARBOXYL-TERMINAL HYDROLASE"/>
    <property type="match status" value="1"/>
</dbReference>
<evidence type="ECO:0000256" key="14">
    <source>
        <dbReference type="ARBA" id="ARBA00022833"/>
    </source>
</evidence>
<dbReference type="PANTHER" id="PTHR21646:SF16">
    <property type="entry name" value="U4_U6.U5 TRI-SNRNP-ASSOCIATED PROTEIN 2"/>
    <property type="match status" value="1"/>
</dbReference>
<dbReference type="EMBL" id="JARK01001367">
    <property type="protein sequence ID" value="EYC17227.1"/>
    <property type="molecule type" value="Genomic_DNA"/>
</dbReference>
<evidence type="ECO:0000313" key="27">
    <source>
        <dbReference type="Proteomes" id="UP000024635"/>
    </source>
</evidence>
<comment type="subcellular location">
    <subcellularLocation>
        <location evidence="2">Nucleus</location>
    </subcellularLocation>
</comment>
<dbReference type="Gene3D" id="3.90.70.10">
    <property type="entry name" value="Cysteine proteinases"/>
    <property type="match status" value="1"/>
</dbReference>
<keyword evidence="13" id="KW-0378">Hydrolase</keyword>
<evidence type="ECO:0000256" key="1">
    <source>
        <dbReference type="ARBA" id="ARBA00000707"/>
    </source>
</evidence>
<sequence length="777" mass="90677">MLSWTLRIDHSIQDRSQTGMSGDESNHSDHEASNGVEEAKRVETSLPEDGAVKRERPDDPEKSPSPPLKKARTESSEQDSEEKKSKGEEQESPSKSSDIRKNGKDKEKEKRGGDEKKSKSEKEKDKRDDDEKKSKPEKEQEKRDDDEKKSKSRKDKEKRDDDEKKIKSEKEKEKRDDDEKKSKPGKEKDSEKRREKDRRSRRDKSKSRSPESKRRRSEKDKGKSRKKEDRNDNHKEKSRREKDSAKEDVSKDDGLEEGEVVEPAREPTARELERMRLIEQLAKEDAEMDGPSSSARGNEPAHNSRACPYLDTIDRKVLDFDFEKLCSVSLSHLNVYACMVCGKYFQGRGTNTHAYTHSLDTDHRVFLNLHTLKFYCLPDNYEVDDPSLEDIKYVLRPTYTKELIASLDRQHRMARAYDDSTYFPGVVGLNNIKANDYCNVVLHALSHVTPLRDYFLREENYESIKRPPGDKLSLLPKRFGELIRKLWNPKAFRTHVSPHEMLQATVLCSDKKFQFIKQGDAAEFMSFLLNTLHIALNGTQKSSSSIIYRIFRGRMRQYSRRVIPAEATEHQRLQLLQLPEYNESAKELPFLYLALDLPPAPLYRDEQMQNIIPQVPLTALLQKFNGTTEKEYKTYNENIMKRFELLRLPEYLIITYKRFHKNQWFVEKNPTIVNFPISNVDLYDCLSEDTRGEHKYTTYDLVANVVHDGKPDSGTYRIQLVHVGSRKWFELEDLHVKEILPQMIVLAESYIQIWKLNRKKTREERMSEAVDDDNSAS</sequence>
<organism evidence="26 27">
    <name type="scientific">Ancylostoma ceylanicum</name>
    <dbReference type="NCBI Taxonomy" id="53326"/>
    <lineage>
        <taxon>Eukaryota</taxon>
        <taxon>Metazoa</taxon>
        <taxon>Ecdysozoa</taxon>
        <taxon>Nematoda</taxon>
        <taxon>Chromadorea</taxon>
        <taxon>Rhabditida</taxon>
        <taxon>Rhabditina</taxon>
        <taxon>Rhabditomorpha</taxon>
        <taxon>Strongyloidea</taxon>
        <taxon>Ancylostomatidae</taxon>
        <taxon>Ancylostomatinae</taxon>
        <taxon>Ancylostoma</taxon>
    </lineage>
</organism>
<dbReference type="Pfam" id="PF02148">
    <property type="entry name" value="zf-UBP"/>
    <property type="match status" value="1"/>
</dbReference>
<feature type="compositionally biased region" description="Basic and acidic residues" evidence="23">
    <location>
        <begin position="71"/>
        <end position="89"/>
    </location>
</feature>
<dbReference type="InterPro" id="IPR033809">
    <property type="entry name" value="USP39"/>
</dbReference>
<evidence type="ECO:0000256" key="9">
    <source>
        <dbReference type="ARBA" id="ARBA00022723"/>
    </source>
</evidence>
<feature type="compositionally biased region" description="Basic and acidic residues" evidence="23">
    <location>
        <begin position="24"/>
        <end position="43"/>
    </location>
</feature>
<dbReference type="GO" id="GO:0051301">
    <property type="term" value="P:cell division"/>
    <property type="evidence" value="ECO:0007669"/>
    <property type="project" value="UniProtKB-KW"/>
</dbReference>
<dbReference type="Pfam" id="PF00443">
    <property type="entry name" value="UCH"/>
    <property type="match status" value="1"/>
</dbReference>
<keyword evidence="14" id="KW-0862">Zinc</keyword>
<dbReference type="Gene3D" id="3.30.40.10">
    <property type="entry name" value="Zinc/RING finger domain, C3HC4 (zinc finger)"/>
    <property type="match status" value="1"/>
</dbReference>
<dbReference type="InterPro" id="IPR050185">
    <property type="entry name" value="Ub_carboxyl-term_hydrolase"/>
</dbReference>
<accession>A0A016UQV7</accession>
<name>A0A016UQV7_9BILA</name>
<evidence type="ECO:0000256" key="22">
    <source>
        <dbReference type="PROSITE-ProRule" id="PRU00502"/>
    </source>
</evidence>
<evidence type="ECO:0000313" key="26">
    <source>
        <dbReference type="EMBL" id="EYC17227.1"/>
    </source>
</evidence>
<reference evidence="27" key="1">
    <citation type="journal article" date="2015" name="Nat. Genet.">
        <title>The genome and transcriptome of the zoonotic hookworm Ancylostoma ceylanicum identify infection-specific gene families.</title>
        <authorList>
            <person name="Schwarz E.M."/>
            <person name="Hu Y."/>
            <person name="Antoshechkin I."/>
            <person name="Miller M.M."/>
            <person name="Sternberg P.W."/>
            <person name="Aroian R.V."/>
        </authorList>
    </citation>
    <scope>NUCLEOTIDE SEQUENCE</scope>
    <source>
        <strain evidence="27">HY135</strain>
    </source>
</reference>
<dbReference type="InterPro" id="IPR038765">
    <property type="entry name" value="Papain-like_cys_pep_sf"/>
</dbReference>
<dbReference type="EC" id="3.4.19.12" evidence="4"/>